<dbReference type="SUPFAM" id="SSF48452">
    <property type="entry name" value="TPR-like"/>
    <property type="match status" value="1"/>
</dbReference>
<dbReference type="AlphaFoldDB" id="A4A216"/>
<dbReference type="EMBL" id="AANZ01000040">
    <property type="protein sequence ID" value="EAQ77178.1"/>
    <property type="molecule type" value="Genomic_DNA"/>
</dbReference>
<dbReference type="Proteomes" id="UP000004358">
    <property type="component" value="Unassembled WGS sequence"/>
</dbReference>
<dbReference type="InterPro" id="IPR011990">
    <property type="entry name" value="TPR-like_helical_dom_sf"/>
</dbReference>
<dbReference type="eggNOG" id="COG0457">
    <property type="taxonomic scope" value="Bacteria"/>
</dbReference>
<evidence type="ECO:0000313" key="1">
    <source>
        <dbReference type="EMBL" id="EAQ77178.1"/>
    </source>
</evidence>
<dbReference type="HOGENOM" id="CLU_123393_0_0_0"/>
<dbReference type="Gene3D" id="1.25.40.10">
    <property type="entry name" value="Tetratricopeptide repeat domain"/>
    <property type="match status" value="1"/>
</dbReference>
<gene>
    <name evidence="1" type="ORF">DSM3645_13088</name>
</gene>
<dbReference type="STRING" id="314230.DSM3645_13088"/>
<comment type="caution">
    <text evidence="1">The sequence shown here is derived from an EMBL/GenBank/DDBJ whole genome shotgun (WGS) entry which is preliminary data.</text>
</comment>
<name>A4A216_9BACT</name>
<sequence>MNRSLEGDFRCGDVGKVGGYVLQLPAKSNPLLTFNRRPDFDMSELDDALYEQVTEQSQAGNVLFDAGDLDAANEKFDAAWELLPEPKTQWEAALWLLAAKADVHFARQQYAEAAAVLTRAAMCPDGLGNPLLHLRMGQAQFELGDKSRAGNEFTMAYMAAGADIFEDEDPKYLDYLKTILQPPVGQDTL</sequence>
<evidence type="ECO:0000313" key="2">
    <source>
        <dbReference type="Proteomes" id="UP000004358"/>
    </source>
</evidence>
<proteinExistence type="predicted"/>
<accession>A4A216</accession>
<evidence type="ECO:0008006" key="3">
    <source>
        <dbReference type="Google" id="ProtNLM"/>
    </source>
</evidence>
<reference evidence="1 2" key="1">
    <citation type="submission" date="2006-02" db="EMBL/GenBank/DDBJ databases">
        <authorList>
            <person name="Amann R."/>
            <person name="Ferriera S."/>
            <person name="Johnson J."/>
            <person name="Kravitz S."/>
            <person name="Halpern A."/>
            <person name="Remington K."/>
            <person name="Beeson K."/>
            <person name="Tran B."/>
            <person name="Rogers Y.-H."/>
            <person name="Friedman R."/>
            <person name="Venter J.C."/>
        </authorList>
    </citation>
    <scope>NUCLEOTIDE SEQUENCE [LARGE SCALE GENOMIC DNA]</scope>
    <source>
        <strain evidence="1 2">DSM 3645</strain>
    </source>
</reference>
<protein>
    <recommendedName>
        <fullName evidence="3">Tetratricopeptide repeat protein</fullName>
    </recommendedName>
</protein>
<organism evidence="1 2">
    <name type="scientific">Blastopirellula marina DSM 3645</name>
    <dbReference type="NCBI Taxonomy" id="314230"/>
    <lineage>
        <taxon>Bacteria</taxon>
        <taxon>Pseudomonadati</taxon>
        <taxon>Planctomycetota</taxon>
        <taxon>Planctomycetia</taxon>
        <taxon>Pirellulales</taxon>
        <taxon>Pirellulaceae</taxon>
        <taxon>Blastopirellula</taxon>
    </lineage>
</organism>